<name>A0A6G0X9J5_APHCR</name>
<dbReference type="Gene3D" id="3.40.50.300">
    <property type="entry name" value="P-loop containing nucleotide triphosphate hydrolases"/>
    <property type="match status" value="1"/>
</dbReference>
<evidence type="ECO:0000313" key="2">
    <source>
        <dbReference type="Proteomes" id="UP000478052"/>
    </source>
</evidence>
<dbReference type="InterPro" id="IPR027417">
    <property type="entry name" value="P-loop_NTPase"/>
</dbReference>
<dbReference type="EMBL" id="VUJU01008027">
    <property type="protein sequence ID" value="KAF0736750.1"/>
    <property type="molecule type" value="Genomic_DNA"/>
</dbReference>
<dbReference type="OrthoDB" id="416741at2759"/>
<protein>
    <submittedName>
        <fullName evidence="1">Endoribonuclease Dicer isoform X4</fullName>
    </submittedName>
</protein>
<keyword evidence="2" id="KW-1185">Reference proteome</keyword>
<dbReference type="AlphaFoldDB" id="A0A6G0X9J5"/>
<sequence length="121" mass="13938">MDRPLKGTSSEVPQGYQRELLEIIRTSNTIVFLPTESDKTYIATSLIKHLGDCLTKPKGRGRKWTFFIVQCESLTKQLAEDLRRHLPWNIGAFGDNMNIKHLSKENWEKILEKCHVSTNVP</sequence>
<dbReference type="SUPFAM" id="SSF52540">
    <property type="entry name" value="P-loop containing nucleoside triphosphate hydrolases"/>
    <property type="match status" value="1"/>
</dbReference>
<evidence type="ECO:0000313" key="1">
    <source>
        <dbReference type="EMBL" id="KAF0736750.1"/>
    </source>
</evidence>
<comment type="caution">
    <text evidence="1">The sequence shown here is derived from an EMBL/GenBank/DDBJ whole genome shotgun (WGS) entry which is preliminary data.</text>
</comment>
<gene>
    <name evidence="1" type="ORF">FWK35_00034056</name>
</gene>
<accession>A0A6G0X9J5</accession>
<reference evidence="1 2" key="1">
    <citation type="submission" date="2019-08" db="EMBL/GenBank/DDBJ databases">
        <title>Whole genome of Aphis craccivora.</title>
        <authorList>
            <person name="Voronova N.V."/>
            <person name="Shulinski R.S."/>
            <person name="Bandarenka Y.V."/>
            <person name="Zhorov D.G."/>
            <person name="Warner D."/>
        </authorList>
    </citation>
    <scope>NUCLEOTIDE SEQUENCE [LARGE SCALE GENOMIC DNA]</scope>
    <source>
        <strain evidence="1">180601</strain>
        <tissue evidence="1">Whole Body</tissue>
    </source>
</reference>
<dbReference type="Proteomes" id="UP000478052">
    <property type="component" value="Unassembled WGS sequence"/>
</dbReference>
<proteinExistence type="predicted"/>
<organism evidence="1 2">
    <name type="scientific">Aphis craccivora</name>
    <name type="common">Cowpea aphid</name>
    <dbReference type="NCBI Taxonomy" id="307492"/>
    <lineage>
        <taxon>Eukaryota</taxon>
        <taxon>Metazoa</taxon>
        <taxon>Ecdysozoa</taxon>
        <taxon>Arthropoda</taxon>
        <taxon>Hexapoda</taxon>
        <taxon>Insecta</taxon>
        <taxon>Pterygota</taxon>
        <taxon>Neoptera</taxon>
        <taxon>Paraneoptera</taxon>
        <taxon>Hemiptera</taxon>
        <taxon>Sternorrhyncha</taxon>
        <taxon>Aphidomorpha</taxon>
        <taxon>Aphidoidea</taxon>
        <taxon>Aphididae</taxon>
        <taxon>Aphidini</taxon>
        <taxon>Aphis</taxon>
        <taxon>Aphis</taxon>
    </lineage>
</organism>